<comment type="subcellular location">
    <subcellularLocation>
        <location evidence="4">Basal cell membrane</location>
        <topology evidence="4">Multi-pass membrane protein</topology>
    </subcellularLocation>
</comment>
<dbReference type="PROSITE" id="PS00216">
    <property type="entry name" value="SUGAR_TRANSPORT_1"/>
    <property type="match status" value="1"/>
</dbReference>
<feature type="transmembrane region" description="Helical" evidence="8">
    <location>
        <begin position="140"/>
        <end position="159"/>
    </location>
</feature>
<evidence type="ECO:0000256" key="1">
    <source>
        <dbReference type="ARBA" id="ARBA00022692"/>
    </source>
</evidence>
<dbReference type="STRING" id="43700.ENSMALP00000004569"/>
<keyword evidence="1 8" id="KW-0812">Transmembrane</keyword>
<name>A0A3Q3ILV8_MONAL</name>
<protein>
    <recommendedName>
        <fullName evidence="5">Solute carrier family 22 member 6</fullName>
    </recommendedName>
    <alternativeName>
        <fullName evidence="7">Organic anion transporter 1</fullName>
    </alternativeName>
    <alternativeName>
        <fullName evidence="6">Renal organic anion transporter 1</fullName>
    </alternativeName>
</protein>
<dbReference type="Ensembl" id="ENSMALT00000004677.1">
    <property type="protein sequence ID" value="ENSMALP00000004569.1"/>
    <property type="gene ID" value="ENSMALG00000003308.1"/>
</dbReference>
<evidence type="ECO:0000256" key="3">
    <source>
        <dbReference type="ARBA" id="ARBA00023136"/>
    </source>
</evidence>
<feature type="transmembrane region" description="Helical" evidence="8">
    <location>
        <begin position="480"/>
        <end position="503"/>
    </location>
</feature>
<dbReference type="GO" id="GO:0009925">
    <property type="term" value="C:basal plasma membrane"/>
    <property type="evidence" value="ECO:0007669"/>
    <property type="project" value="UniProtKB-SubCell"/>
</dbReference>
<accession>A0A3Q3ILV8</accession>
<evidence type="ECO:0000256" key="8">
    <source>
        <dbReference type="SAM" id="Phobius"/>
    </source>
</evidence>
<feature type="transmembrane region" description="Helical" evidence="8">
    <location>
        <begin position="193"/>
        <end position="218"/>
    </location>
</feature>
<dbReference type="SUPFAM" id="SSF103473">
    <property type="entry name" value="MFS general substrate transporter"/>
    <property type="match status" value="1"/>
</dbReference>
<evidence type="ECO:0000259" key="9">
    <source>
        <dbReference type="PROSITE" id="PS50850"/>
    </source>
</evidence>
<feature type="transmembrane region" description="Helical" evidence="8">
    <location>
        <begin position="254"/>
        <end position="272"/>
    </location>
</feature>
<organism evidence="10 11">
    <name type="scientific">Monopterus albus</name>
    <name type="common">Swamp eel</name>
    <dbReference type="NCBI Taxonomy" id="43700"/>
    <lineage>
        <taxon>Eukaryota</taxon>
        <taxon>Metazoa</taxon>
        <taxon>Chordata</taxon>
        <taxon>Craniata</taxon>
        <taxon>Vertebrata</taxon>
        <taxon>Euteleostomi</taxon>
        <taxon>Actinopterygii</taxon>
        <taxon>Neopterygii</taxon>
        <taxon>Teleostei</taxon>
        <taxon>Neoteleostei</taxon>
        <taxon>Acanthomorphata</taxon>
        <taxon>Anabantaria</taxon>
        <taxon>Synbranchiformes</taxon>
        <taxon>Synbranchidae</taxon>
        <taxon>Monopterus</taxon>
    </lineage>
</organism>
<evidence type="ECO:0000313" key="11">
    <source>
        <dbReference type="Proteomes" id="UP000261600"/>
    </source>
</evidence>
<dbReference type="InterPro" id="IPR005829">
    <property type="entry name" value="Sugar_transporter_CS"/>
</dbReference>
<feature type="transmembrane region" description="Helical" evidence="8">
    <location>
        <begin position="168"/>
        <end position="187"/>
    </location>
</feature>
<feature type="transmembrane region" description="Helical" evidence="8">
    <location>
        <begin position="456"/>
        <end position="474"/>
    </location>
</feature>
<feature type="transmembrane region" description="Helical" evidence="8">
    <location>
        <begin position="225"/>
        <end position="248"/>
    </location>
</feature>
<dbReference type="FunFam" id="1.20.1250.20:FF:000023">
    <property type="entry name" value="Solute carrier family 22 member 6"/>
    <property type="match status" value="1"/>
</dbReference>
<feature type="transmembrane region" description="Helical" evidence="8">
    <location>
        <begin position="340"/>
        <end position="358"/>
    </location>
</feature>
<feature type="transmembrane region" description="Helical" evidence="8">
    <location>
        <begin position="370"/>
        <end position="391"/>
    </location>
</feature>
<evidence type="ECO:0000256" key="6">
    <source>
        <dbReference type="ARBA" id="ARBA00041768"/>
    </source>
</evidence>
<feature type="transmembrane region" description="Helical" evidence="8">
    <location>
        <begin position="398"/>
        <end position="417"/>
    </location>
</feature>
<dbReference type="InterPro" id="IPR020846">
    <property type="entry name" value="MFS_dom"/>
</dbReference>
<evidence type="ECO:0000256" key="4">
    <source>
        <dbReference type="ARBA" id="ARBA00034696"/>
    </source>
</evidence>
<feature type="transmembrane region" description="Helical" evidence="8">
    <location>
        <begin position="21"/>
        <end position="44"/>
    </location>
</feature>
<evidence type="ECO:0000313" key="10">
    <source>
        <dbReference type="Ensembl" id="ENSMALP00000004569.1"/>
    </source>
</evidence>
<reference evidence="10" key="2">
    <citation type="submission" date="2025-09" db="UniProtKB">
        <authorList>
            <consortium name="Ensembl"/>
        </authorList>
    </citation>
    <scope>IDENTIFICATION</scope>
</reference>
<dbReference type="GO" id="GO:0022857">
    <property type="term" value="F:transmembrane transporter activity"/>
    <property type="evidence" value="ECO:0007669"/>
    <property type="project" value="InterPro"/>
</dbReference>
<keyword evidence="3 8" id="KW-0472">Membrane</keyword>
<dbReference type="AlphaFoldDB" id="A0A3Q3ILV8"/>
<evidence type="ECO:0000256" key="2">
    <source>
        <dbReference type="ARBA" id="ARBA00022989"/>
    </source>
</evidence>
<evidence type="ECO:0000256" key="7">
    <source>
        <dbReference type="ARBA" id="ARBA00042362"/>
    </source>
</evidence>
<dbReference type="Gene3D" id="1.20.1250.20">
    <property type="entry name" value="MFS general substrate transporter like domains"/>
    <property type="match status" value="1"/>
</dbReference>
<keyword evidence="2 8" id="KW-1133">Transmembrane helix</keyword>
<dbReference type="PROSITE" id="PS50850">
    <property type="entry name" value="MFS"/>
    <property type="match status" value="1"/>
</dbReference>
<feature type="transmembrane region" description="Helical" evidence="8">
    <location>
        <begin position="423"/>
        <end position="444"/>
    </location>
</feature>
<proteinExistence type="predicted"/>
<keyword evidence="11" id="KW-1185">Reference proteome</keyword>
<evidence type="ECO:0000256" key="5">
    <source>
        <dbReference type="ARBA" id="ARBA00039897"/>
    </source>
</evidence>
<dbReference type="Proteomes" id="UP000261600">
    <property type="component" value="Unplaced"/>
</dbReference>
<dbReference type="InterPro" id="IPR036259">
    <property type="entry name" value="MFS_trans_sf"/>
</dbReference>
<dbReference type="Pfam" id="PF00083">
    <property type="entry name" value="Sugar_tr"/>
    <property type="match status" value="1"/>
</dbReference>
<dbReference type="PANTHER" id="PTHR24064">
    <property type="entry name" value="SOLUTE CARRIER FAMILY 22 MEMBER"/>
    <property type="match status" value="1"/>
</dbReference>
<dbReference type="InterPro" id="IPR005828">
    <property type="entry name" value="MFS_sugar_transport-like"/>
</dbReference>
<feature type="domain" description="Major facilitator superfamily (MFS) profile" evidence="9">
    <location>
        <begin position="86"/>
        <end position="508"/>
    </location>
</feature>
<reference evidence="10" key="1">
    <citation type="submission" date="2025-08" db="UniProtKB">
        <authorList>
            <consortium name="Ensembl"/>
        </authorList>
    </citation>
    <scope>IDENTIFICATION</scope>
</reference>
<sequence>MKFENVLAEVNGFGRFQVRMIILLIISRMTLPFHFLLNNFIAAIPSHHCDISSLNDGDFFRNLSQAERLVVSIPIQEDGTPNSCRMFADPQYHLLLNSSNMTEITTVPCQNGWVYDDTTFKSTLATEWDLVCDKRRLNRAMATIFFMGVMLGAAVSGYLSDRFGRKRALLVSYVTTTLFGFASAFSYNLTMFVVMRFFTGLGISGIMIISFALCIEWVDIKHRTVVGILLSLDWTVFLILLPLVAYFLNDWRHLTAAVTTPLFLAMISWWWLPESARWLISNGKVNSAHFYLSKCAKVNSREQFMVDIKPENLSKVILVENENKKYSCVDLVKTPGMRRLALLTGVVWFGVACTYYGISLNIAGFGVNIYLTQFLYAAIEMPAKLLVVFFLVRIGRRLSQTAAIVLTGLCVFCNMFIPQGKMITLGALGKMFAEAAFTIVYLYTAELYPTVMRQNGLGYSSFMARIGVSVSPLISLLEEVWLPLPSTIFSLLAFAAGLTASFLPETQNMHLPETIEDVEQTRYFSLFHNPHCTSKHSQ</sequence>